<dbReference type="GO" id="GO:0000976">
    <property type="term" value="F:transcription cis-regulatory region binding"/>
    <property type="evidence" value="ECO:0007669"/>
    <property type="project" value="TreeGrafter"/>
</dbReference>
<dbReference type="PANTHER" id="PTHR30055">
    <property type="entry name" value="HTH-TYPE TRANSCRIPTIONAL REGULATOR RUTR"/>
    <property type="match status" value="1"/>
</dbReference>
<dbReference type="Pfam" id="PF00440">
    <property type="entry name" value="TetR_N"/>
    <property type="match status" value="1"/>
</dbReference>
<dbReference type="InterPro" id="IPR050109">
    <property type="entry name" value="HTH-type_TetR-like_transc_reg"/>
</dbReference>
<dbReference type="GO" id="GO:0003700">
    <property type="term" value="F:DNA-binding transcription factor activity"/>
    <property type="evidence" value="ECO:0007669"/>
    <property type="project" value="TreeGrafter"/>
</dbReference>
<sequence>MPRIRGASIGQHHELVWADLAEAMRQLLLERDYDSITMGHLATRAGLARNTLYNYAPDQTALTLALTQRVGQPTVERVATIAARTTDPAAQRLREIIETVLTAFQDQVLQLMFRPGVGPSDDAPKGPDSPFHAIVVEVETVVRDGIARGEFHDVGDVHLTVELLSGIMRAGAERIGRDSTTYPPTLHAARELILASLGSRPDQPCGS</sequence>
<keyword evidence="3" id="KW-0804">Transcription</keyword>
<feature type="domain" description="HTH tetR-type" evidence="5">
    <location>
        <begin position="14"/>
        <end position="74"/>
    </location>
</feature>
<dbReference type="PROSITE" id="PS50977">
    <property type="entry name" value="HTH_TETR_2"/>
    <property type="match status" value="1"/>
</dbReference>
<proteinExistence type="predicted"/>
<keyword evidence="2 4" id="KW-0238">DNA-binding</keyword>
<name>A0A1C6UXN6_9ACTN</name>
<evidence type="ECO:0000313" key="6">
    <source>
        <dbReference type="EMBL" id="SCL58569.1"/>
    </source>
</evidence>
<dbReference type="InterPro" id="IPR036271">
    <property type="entry name" value="Tet_transcr_reg_TetR-rel_C_sf"/>
</dbReference>
<evidence type="ECO:0000256" key="3">
    <source>
        <dbReference type="ARBA" id="ARBA00023163"/>
    </source>
</evidence>
<protein>
    <submittedName>
        <fullName evidence="6">Transcriptional regulator, TetR family</fullName>
    </submittedName>
</protein>
<evidence type="ECO:0000256" key="1">
    <source>
        <dbReference type="ARBA" id="ARBA00023015"/>
    </source>
</evidence>
<reference evidence="6 7" key="1">
    <citation type="submission" date="2016-06" db="EMBL/GenBank/DDBJ databases">
        <authorList>
            <person name="Kjaerup R.B."/>
            <person name="Dalgaard T.S."/>
            <person name="Juul-Madsen H.R."/>
        </authorList>
    </citation>
    <scope>NUCLEOTIDE SEQUENCE [LARGE SCALE GENOMIC DNA]</scope>
    <source>
        <strain evidence="6 7">DSM 45577</strain>
    </source>
</reference>
<evidence type="ECO:0000259" key="5">
    <source>
        <dbReference type="PROSITE" id="PS50977"/>
    </source>
</evidence>
<dbReference type="InterPro" id="IPR001647">
    <property type="entry name" value="HTH_TetR"/>
</dbReference>
<gene>
    <name evidence="6" type="ORF">GA0070617_3857</name>
</gene>
<dbReference type="SUPFAM" id="SSF46689">
    <property type="entry name" value="Homeodomain-like"/>
    <property type="match status" value="1"/>
</dbReference>
<dbReference type="STRING" id="683228.GA0070617_3857"/>
<dbReference type="SUPFAM" id="SSF48498">
    <property type="entry name" value="Tetracyclin repressor-like, C-terminal domain"/>
    <property type="match status" value="1"/>
</dbReference>
<feature type="DNA-binding region" description="H-T-H motif" evidence="4">
    <location>
        <begin position="37"/>
        <end position="56"/>
    </location>
</feature>
<dbReference type="PANTHER" id="PTHR30055:SF234">
    <property type="entry name" value="HTH-TYPE TRANSCRIPTIONAL REGULATOR BETI"/>
    <property type="match status" value="1"/>
</dbReference>
<dbReference type="RefSeq" id="WP_091440189.1">
    <property type="nucleotide sequence ID" value="NZ_BMMJ01000002.1"/>
</dbReference>
<keyword evidence="1" id="KW-0805">Transcription regulation</keyword>
<dbReference type="AlphaFoldDB" id="A0A1C6UXN6"/>
<evidence type="ECO:0000256" key="4">
    <source>
        <dbReference type="PROSITE-ProRule" id="PRU00335"/>
    </source>
</evidence>
<dbReference type="Proteomes" id="UP000198937">
    <property type="component" value="Unassembled WGS sequence"/>
</dbReference>
<dbReference type="EMBL" id="FMIA01000002">
    <property type="protein sequence ID" value="SCL58569.1"/>
    <property type="molecule type" value="Genomic_DNA"/>
</dbReference>
<evidence type="ECO:0000256" key="2">
    <source>
        <dbReference type="ARBA" id="ARBA00023125"/>
    </source>
</evidence>
<evidence type="ECO:0000313" key="7">
    <source>
        <dbReference type="Proteomes" id="UP000198937"/>
    </source>
</evidence>
<dbReference type="Gene3D" id="1.10.357.10">
    <property type="entry name" value="Tetracycline Repressor, domain 2"/>
    <property type="match status" value="1"/>
</dbReference>
<dbReference type="OrthoDB" id="4709704at2"/>
<keyword evidence="7" id="KW-1185">Reference proteome</keyword>
<organism evidence="6 7">
    <name type="scientific">Micromonospora yangpuensis</name>
    <dbReference type="NCBI Taxonomy" id="683228"/>
    <lineage>
        <taxon>Bacteria</taxon>
        <taxon>Bacillati</taxon>
        <taxon>Actinomycetota</taxon>
        <taxon>Actinomycetes</taxon>
        <taxon>Micromonosporales</taxon>
        <taxon>Micromonosporaceae</taxon>
        <taxon>Micromonospora</taxon>
    </lineage>
</organism>
<dbReference type="InterPro" id="IPR009057">
    <property type="entry name" value="Homeodomain-like_sf"/>
</dbReference>
<accession>A0A1C6UXN6</accession>